<keyword evidence="3" id="KW-1185">Reference proteome</keyword>
<dbReference type="OrthoDB" id="777694at2759"/>
<dbReference type="Proteomes" id="UP001652660">
    <property type="component" value="Chromosome 2e"/>
</dbReference>
<evidence type="ECO:0000313" key="3">
    <source>
        <dbReference type="Proteomes" id="UP001652660"/>
    </source>
</evidence>
<dbReference type="PANTHER" id="PTHR46619:SF2">
    <property type="entry name" value="XS DOMAIN PROTEIN"/>
    <property type="match status" value="1"/>
</dbReference>
<accession>A0A6P6W7H7</accession>
<sequence>MQSRREEDHGTRSSRAARLKDPTDINPYLMPSREVMERSPRPRRSLSPPGKVGGGGERRGGSFEEGRDLGWQVGGWNIGAESENFGSHSPRFGRMYEERRNYDERLSSRDELRRNYHFCDVLDYRDEFDPGLDHSSFRDNVDRERVLHNARDQLSSGKPRVLGSTYHKEYRSQSDVEYISRHAEDAGRSSLSSRNLENARSNDESIGYPDPFLLEKLLALEDASYSKGSASHSKDNSQFKEFAATSSRSLRENMMGSYHDNRSLPMEVHPSSSAQPVEQYTFAEVHQRHSLGTRRNSKANHDNLLRYKRAAFSPSVVEGREQDYLYSKNGFQENDDYIYPSEELYGRRRHHADVAYYQRDVINSSVMEPNRQDVVHANSQRGLRSSNSWNNPSSQGQLASKYRFPNRSLPAVDELVRLRVEPESANVEFDHRFLGETEFSMLNFAPNDGLSQRTTCTSNRDGAESMRSSSDNQYQMEMQDLRRKAISLDELDGYDPPRRSLKRKHDIDEEWSRHRTRDTLLGSTYYQNNSEYQNQRDEEQNHQDAMNVLPSKTLKYNHNDYRGAGRKVDFVDYGGDMISDDQWLYCDPVDYKQEYSGKPFKPGKRILKGRPRHGFLDSDNSKTLNKRCSLTQNVWLRGKNSKELDESAFETQESKNWVSSSESGPLEESKEFKELVQAFFLSFSKILNEKLGTRNRYKEQGRAGSLFCIVCGKSLSKEFKATQGLATHCFMSKKAGLRAQHLGLHKAICVLLGWSTVVGADVITFTPQAISSSEALAQKEDLILWPPVVIIHSISMSAGLPKGQKVFTEEAVEDFLRGKGFSVGKIKVCQGMSANNIMVVKFLGTFPGLRDAEKLHKYFLDDKHGRIDFEQMSLVKGKDNNKKKEIMQADKFEEYVLCGYMAISEDLDKVDFETKRKCSVRSKREIEDIAEEPLKL</sequence>
<proteinExistence type="predicted"/>
<feature type="compositionally biased region" description="Basic and acidic residues" evidence="1">
    <location>
        <begin position="1"/>
        <end position="11"/>
    </location>
</feature>
<feature type="compositionally biased region" description="Polar residues" evidence="1">
    <location>
        <begin position="378"/>
        <end position="398"/>
    </location>
</feature>
<feature type="region of interest" description="Disordered" evidence="1">
    <location>
        <begin position="378"/>
        <end position="400"/>
    </location>
</feature>
<reference evidence="4" key="2">
    <citation type="submission" date="2025-08" db="UniProtKB">
        <authorList>
            <consortium name="RefSeq"/>
        </authorList>
    </citation>
    <scope>IDENTIFICATION</scope>
    <source>
        <tissue evidence="4">Leaves</tissue>
    </source>
</reference>
<feature type="region of interest" description="Disordered" evidence="1">
    <location>
        <begin position="1"/>
        <end position="68"/>
    </location>
</feature>
<feature type="compositionally biased region" description="Basic and acidic residues" evidence="1">
    <location>
        <begin position="56"/>
        <end position="68"/>
    </location>
</feature>
<feature type="domain" description="XS" evidence="2">
    <location>
        <begin position="780"/>
        <end position="908"/>
    </location>
</feature>
<dbReference type="InterPro" id="IPR038588">
    <property type="entry name" value="XS_domain_sf"/>
</dbReference>
<dbReference type="GeneID" id="113730697"/>
<dbReference type="Gene3D" id="3.30.70.2890">
    <property type="entry name" value="XS domain"/>
    <property type="match status" value="1"/>
</dbReference>
<feature type="region of interest" description="Disordered" evidence="1">
    <location>
        <begin position="452"/>
        <end position="472"/>
    </location>
</feature>
<dbReference type="GO" id="GO:0031047">
    <property type="term" value="P:regulatory ncRNA-mediated gene silencing"/>
    <property type="evidence" value="ECO:0007669"/>
    <property type="project" value="InterPro"/>
</dbReference>
<feature type="region of interest" description="Disordered" evidence="1">
    <location>
        <begin position="184"/>
        <end position="204"/>
    </location>
</feature>
<protein>
    <recommendedName>
        <fullName evidence="2">XS domain-containing protein</fullName>
    </recommendedName>
</protein>
<gene>
    <name evidence="4" type="primary">LOC113730697</name>
</gene>
<organism evidence="3 4">
    <name type="scientific">Coffea arabica</name>
    <name type="common">Arabian coffee</name>
    <dbReference type="NCBI Taxonomy" id="13443"/>
    <lineage>
        <taxon>Eukaryota</taxon>
        <taxon>Viridiplantae</taxon>
        <taxon>Streptophyta</taxon>
        <taxon>Embryophyta</taxon>
        <taxon>Tracheophyta</taxon>
        <taxon>Spermatophyta</taxon>
        <taxon>Magnoliopsida</taxon>
        <taxon>eudicotyledons</taxon>
        <taxon>Gunneridae</taxon>
        <taxon>Pentapetalae</taxon>
        <taxon>asterids</taxon>
        <taxon>lamiids</taxon>
        <taxon>Gentianales</taxon>
        <taxon>Rubiaceae</taxon>
        <taxon>Ixoroideae</taxon>
        <taxon>Gardenieae complex</taxon>
        <taxon>Bertiereae - Coffeeae clade</taxon>
        <taxon>Coffeeae</taxon>
        <taxon>Coffea</taxon>
    </lineage>
</organism>
<reference evidence="3" key="1">
    <citation type="journal article" date="2025" name="Foods">
        <title>Unveiling the Microbial Signatures of Arabica Coffee Cherries: Insights into Ripeness Specific Diversity, Functional Traits, and Implications for Quality and Safety.</title>
        <authorList>
            <consortium name="RefSeq"/>
            <person name="Tenea G.N."/>
            <person name="Cifuentes V."/>
            <person name="Reyes P."/>
            <person name="Cevallos-Vallejos M."/>
        </authorList>
    </citation>
    <scope>NUCLEOTIDE SEQUENCE [LARGE SCALE GENOMIC DNA]</scope>
</reference>
<dbReference type="AlphaFoldDB" id="A0A6P6W7H7"/>
<dbReference type="PANTHER" id="PTHR46619">
    <property type="entry name" value="RNA RECOGNITION MOTIF XS DOMAIN PROTEIN-RELATED"/>
    <property type="match status" value="1"/>
</dbReference>
<feature type="compositionally biased region" description="Polar residues" evidence="1">
    <location>
        <begin position="189"/>
        <end position="199"/>
    </location>
</feature>
<evidence type="ECO:0000256" key="1">
    <source>
        <dbReference type="SAM" id="MobiDB-lite"/>
    </source>
</evidence>
<name>A0A6P6W7H7_COFAR</name>
<dbReference type="RefSeq" id="XP_027111358.1">
    <property type="nucleotide sequence ID" value="XM_027255557.2"/>
</dbReference>
<dbReference type="Pfam" id="PF03468">
    <property type="entry name" value="XS"/>
    <property type="match status" value="1"/>
</dbReference>
<dbReference type="InterPro" id="IPR005380">
    <property type="entry name" value="XS_domain"/>
</dbReference>
<evidence type="ECO:0000313" key="4">
    <source>
        <dbReference type="RefSeq" id="XP_027111358.1"/>
    </source>
</evidence>
<evidence type="ECO:0000259" key="2">
    <source>
        <dbReference type="Pfam" id="PF03468"/>
    </source>
</evidence>